<evidence type="ECO:0000313" key="4">
    <source>
        <dbReference type="EMBL" id="MCF2949563.1"/>
    </source>
</evidence>
<evidence type="ECO:0000259" key="2">
    <source>
        <dbReference type="Pfam" id="PF13472"/>
    </source>
</evidence>
<dbReference type="PANTHER" id="PTHR11852:SF0">
    <property type="entry name" value="PLATELET-ACTIVATING FACTOR ACETYLHYDROLASE IB SUBUNIT BETA HOMOLOG"/>
    <property type="match status" value="1"/>
</dbReference>
<dbReference type="PANTHER" id="PTHR11852">
    <property type="entry name" value="PLATELET-ACTIVATING FACTOR ACETYLHYDROLASE"/>
    <property type="match status" value="1"/>
</dbReference>
<accession>A0ABS9D9C6</accession>
<evidence type="ECO:0000259" key="3">
    <source>
        <dbReference type="Pfam" id="PF18559"/>
    </source>
</evidence>
<reference evidence="4 5" key="1">
    <citation type="submission" date="2022-01" db="EMBL/GenBank/DDBJ databases">
        <title>Paraglaciecola sp. G1-23.</title>
        <authorList>
            <person name="Jin M.S."/>
            <person name="Han D.M."/>
            <person name="Kim H.M."/>
            <person name="Jeon C.O."/>
        </authorList>
    </citation>
    <scope>NUCLEOTIDE SEQUENCE [LARGE SCALE GENOMIC DNA]</scope>
    <source>
        <strain evidence="4 5">G1-23</strain>
    </source>
</reference>
<feature type="domain" description="SGNH hydrolase-type esterase" evidence="2">
    <location>
        <begin position="209"/>
        <end position="373"/>
    </location>
</feature>
<dbReference type="InterPro" id="IPR041443">
    <property type="entry name" value="Exop_C"/>
</dbReference>
<dbReference type="Gene3D" id="3.40.50.1110">
    <property type="entry name" value="SGNH hydrolase"/>
    <property type="match status" value="1"/>
</dbReference>
<dbReference type="EMBL" id="JAKGAS010000009">
    <property type="protein sequence ID" value="MCF2949563.1"/>
    <property type="molecule type" value="Genomic_DNA"/>
</dbReference>
<dbReference type="Pfam" id="PF18559">
    <property type="entry name" value="Exop_C"/>
    <property type="match status" value="1"/>
</dbReference>
<dbReference type="RefSeq" id="WP_235313667.1">
    <property type="nucleotide sequence ID" value="NZ_JAKGAS010000009.1"/>
</dbReference>
<dbReference type="InterPro" id="IPR036514">
    <property type="entry name" value="SGNH_hydro_sf"/>
</dbReference>
<name>A0ABS9D9C6_9ALTE</name>
<dbReference type="InterPro" id="IPR008979">
    <property type="entry name" value="Galactose-bd-like_sf"/>
</dbReference>
<dbReference type="Gene3D" id="2.60.120.430">
    <property type="entry name" value="Galactose-binding lectin"/>
    <property type="match status" value="1"/>
</dbReference>
<gene>
    <name evidence="4" type="ORF">L0668_15690</name>
</gene>
<dbReference type="Pfam" id="PF13472">
    <property type="entry name" value="Lipase_GDSL_2"/>
    <property type="match status" value="1"/>
</dbReference>
<protein>
    <submittedName>
        <fullName evidence="4">GDSL-type esterase/lipase family protein</fullName>
    </submittedName>
</protein>
<keyword evidence="5" id="KW-1185">Reference proteome</keyword>
<dbReference type="SUPFAM" id="SSF52266">
    <property type="entry name" value="SGNH hydrolase"/>
    <property type="match status" value="1"/>
</dbReference>
<dbReference type="SUPFAM" id="SSF49785">
    <property type="entry name" value="Galactose-binding domain-like"/>
    <property type="match status" value="1"/>
</dbReference>
<comment type="similarity">
    <text evidence="1">Belongs to the 'GDSL' lipolytic enzyme family. Platelet-activating factor acetylhydrolase IB beta/gamma subunits subfamily.</text>
</comment>
<feature type="domain" description="ExoP galactose-binding-like" evidence="3">
    <location>
        <begin position="4"/>
        <end position="157"/>
    </location>
</feature>
<dbReference type="InterPro" id="IPR013830">
    <property type="entry name" value="SGNH_hydro"/>
</dbReference>
<evidence type="ECO:0000313" key="5">
    <source>
        <dbReference type="Proteomes" id="UP001521137"/>
    </source>
</evidence>
<proteinExistence type="inferred from homology"/>
<comment type="caution">
    <text evidence="4">The sequence shown here is derived from an EMBL/GenBank/DDBJ whole genome shotgun (WGS) entry which is preliminary data.</text>
</comment>
<dbReference type="Proteomes" id="UP001521137">
    <property type="component" value="Unassembled WGS sequence"/>
</dbReference>
<sequence length="389" mass="43884">MHSWQFEIKNDKQTKVVTGDINQLPDQTLMLSLINKDKQDDALQLTFKDTWYASVQLTGGDSIDLSQFMSTGTLSFDIRLDDMHNAALDLKMSCGDDCETSVRLREWALEQDPSQWNRLVIPLNCFTQQDGEFNAVTHPFTLVSGGKGTLSLANIELNKSAEANFNCEDLSEVSTTPAMLNEYWAVNWWLPRHQEKLTQLTPDVELLMIGDSITHGWEDAGKAVWEKEFSNINTINLGFGGDRTENVLWRLEHGAIDNISPKLAVVMIGTNNTGHRLDPPQEIYQGVAAIVSKLNQTLPSTQVVLLSIFPRSEKTTDKLRINNDQTNLLLANLVKHHKVEIIDINHDFLDKNGQLSTSIMPDLLHPNEQGYEIWAQHLQAIFAKYLTAK</sequence>
<evidence type="ECO:0000256" key="1">
    <source>
        <dbReference type="ARBA" id="ARBA00038184"/>
    </source>
</evidence>
<organism evidence="4 5">
    <name type="scientific">Paraglaciecola algarum</name>
    <dbReference type="NCBI Taxonomy" id="3050085"/>
    <lineage>
        <taxon>Bacteria</taxon>
        <taxon>Pseudomonadati</taxon>
        <taxon>Pseudomonadota</taxon>
        <taxon>Gammaproteobacteria</taxon>
        <taxon>Alteromonadales</taxon>
        <taxon>Alteromonadaceae</taxon>
        <taxon>Paraglaciecola</taxon>
    </lineage>
</organism>